<evidence type="ECO:0000256" key="2">
    <source>
        <dbReference type="ARBA" id="ARBA00022741"/>
    </source>
</evidence>
<dbReference type="GO" id="GO:0004357">
    <property type="term" value="F:glutamate-cysteine ligase activity"/>
    <property type="evidence" value="ECO:0007669"/>
    <property type="project" value="UniProtKB-EC"/>
</dbReference>
<dbReference type="InterPro" id="IPR011793">
    <property type="entry name" value="YbdK"/>
</dbReference>
<gene>
    <name evidence="6" type="ORF">PVK37_22165</name>
</gene>
<proteinExistence type="inferred from homology"/>
<comment type="function">
    <text evidence="5">ATP-dependent carboxylate-amine ligase which exhibits weak glutamate--cysteine ligase activity.</text>
</comment>
<dbReference type="InterPro" id="IPR006336">
    <property type="entry name" value="GCS2"/>
</dbReference>
<keyword evidence="2 5" id="KW-0547">Nucleotide-binding</keyword>
<dbReference type="SUPFAM" id="SSF55931">
    <property type="entry name" value="Glutamine synthetase/guanido kinase"/>
    <property type="match status" value="1"/>
</dbReference>
<dbReference type="Pfam" id="PF04107">
    <property type="entry name" value="GCS2"/>
    <property type="match status" value="1"/>
</dbReference>
<comment type="catalytic activity">
    <reaction evidence="4 5">
        <text>L-cysteine + L-glutamate + ATP = gamma-L-glutamyl-L-cysteine + ADP + phosphate + H(+)</text>
        <dbReference type="Rhea" id="RHEA:13285"/>
        <dbReference type="ChEBI" id="CHEBI:15378"/>
        <dbReference type="ChEBI" id="CHEBI:29985"/>
        <dbReference type="ChEBI" id="CHEBI:30616"/>
        <dbReference type="ChEBI" id="CHEBI:35235"/>
        <dbReference type="ChEBI" id="CHEBI:43474"/>
        <dbReference type="ChEBI" id="CHEBI:58173"/>
        <dbReference type="ChEBI" id="CHEBI:456216"/>
        <dbReference type="EC" id="6.3.2.2"/>
    </reaction>
</comment>
<dbReference type="Gene3D" id="3.30.590.20">
    <property type="match status" value="1"/>
</dbReference>
<evidence type="ECO:0000256" key="5">
    <source>
        <dbReference type="HAMAP-Rule" id="MF_01609"/>
    </source>
</evidence>
<accession>A0ABY7ZJM0</accession>
<evidence type="ECO:0000256" key="4">
    <source>
        <dbReference type="ARBA" id="ARBA00048819"/>
    </source>
</evidence>
<dbReference type="PANTHER" id="PTHR36510">
    <property type="entry name" value="GLUTAMATE--CYSTEINE LIGASE 2-RELATED"/>
    <property type="match status" value="1"/>
</dbReference>
<keyword evidence="7" id="KW-1185">Reference proteome</keyword>
<keyword evidence="1 5" id="KW-0436">Ligase</keyword>
<evidence type="ECO:0000256" key="3">
    <source>
        <dbReference type="ARBA" id="ARBA00022840"/>
    </source>
</evidence>
<dbReference type="InterPro" id="IPR014746">
    <property type="entry name" value="Gln_synth/guanido_kin_cat_dom"/>
</dbReference>
<dbReference type="RefSeq" id="WP_275029571.1">
    <property type="nucleotide sequence ID" value="NZ_CP118615.1"/>
</dbReference>
<sequence>MHTTTNPPRLGVEEEFLVIDPTTGTVTPQAPAIINRATGHLGPRISGEITPLHIETRTNPTTSTTQLLHELLDARHTLADAATAEGLHVIPTGTPIHPGAVPPPVTPGPRQDHGTATYRGLHDELAICAVHIHVELPDREHAVLVSNHLRPHLPLLIALTANSPHWEGRDTGYASWRTMTWNRWPIAGPPPRFTSLDHYHHTIDTLTTTGALVDPATLFWDIRPSPTHPTIEIRAADVPVTATESATLAALVRALVTTASHAVHHGDHGPTTPTEILRAAYWRAARDGLDGHLLDPHTHQLRPAHHLLHDLLHQLTPTLHAHDDHHLVTTTLRHLTTTGTGATRQRTAARRRGHLTDVTTYLATHLTATHPHH</sequence>
<comment type="similarity">
    <text evidence="5">Belongs to the glutamate--cysteine ligase type 2 family. YbdK subfamily.</text>
</comment>
<dbReference type="EC" id="6.3.2.2" evidence="5"/>
<reference evidence="6 7" key="1">
    <citation type="submission" date="2023-02" db="EMBL/GenBank/DDBJ databases">
        <authorList>
            <person name="Mo P."/>
        </authorList>
    </citation>
    <scope>NUCLEOTIDE SEQUENCE [LARGE SCALE GENOMIC DNA]</scope>
    <source>
        <strain evidence="6 7">HUAS 3</strain>
    </source>
</reference>
<organism evidence="6 7">
    <name type="scientific">Micromonospora cathayae</name>
    <dbReference type="NCBI Taxonomy" id="3028804"/>
    <lineage>
        <taxon>Bacteria</taxon>
        <taxon>Bacillati</taxon>
        <taxon>Actinomycetota</taxon>
        <taxon>Actinomycetes</taxon>
        <taxon>Micromonosporales</taxon>
        <taxon>Micromonosporaceae</taxon>
        <taxon>Micromonospora</taxon>
    </lineage>
</organism>
<dbReference type="HAMAP" id="MF_01609">
    <property type="entry name" value="Glu_cys_ligase_2"/>
    <property type="match status" value="1"/>
</dbReference>
<dbReference type="InterPro" id="IPR050141">
    <property type="entry name" value="GCL_type2/YbdK_subfam"/>
</dbReference>
<dbReference type="EMBL" id="CP118615">
    <property type="protein sequence ID" value="WDZ83151.1"/>
    <property type="molecule type" value="Genomic_DNA"/>
</dbReference>
<evidence type="ECO:0000313" key="7">
    <source>
        <dbReference type="Proteomes" id="UP001219605"/>
    </source>
</evidence>
<dbReference type="Proteomes" id="UP001219605">
    <property type="component" value="Chromosome"/>
</dbReference>
<dbReference type="PANTHER" id="PTHR36510:SF1">
    <property type="entry name" value="GLUTAMATE--CYSTEINE LIGASE 2-RELATED"/>
    <property type="match status" value="1"/>
</dbReference>
<dbReference type="NCBIfam" id="TIGR02050">
    <property type="entry name" value="gshA_cyan_rel"/>
    <property type="match status" value="1"/>
</dbReference>
<keyword evidence="3 5" id="KW-0067">ATP-binding</keyword>
<evidence type="ECO:0000256" key="1">
    <source>
        <dbReference type="ARBA" id="ARBA00022598"/>
    </source>
</evidence>
<dbReference type="NCBIfam" id="NF010041">
    <property type="entry name" value="PRK13517.1-1"/>
    <property type="match status" value="1"/>
</dbReference>
<protein>
    <recommendedName>
        <fullName evidence="5">Putative glutamate--cysteine ligase 2</fullName>
        <ecNumber evidence="5">6.3.2.2</ecNumber>
    </recommendedName>
    <alternativeName>
        <fullName evidence="5">Gamma-glutamylcysteine synthetase 2</fullName>
        <shortName evidence="5">GCS 2</shortName>
        <shortName evidence="5">Gamma-GCS 2</shortName>
    </alternativeName>
</protein>
<evidence type="ECO:0000313" key="6">
    <source>
        <dbReference type="EMBL" id="WDZ83151.1"/>
    </source>
</evidence>
<name>A0ABY7ZJM0_9ACTN</name>